<dbReference type="SMART" id="SM00304">
    <property type="entry name" value="HAMP"/>
    <property type="match status" value="1"/>
</dbReference>
<dbReference type="InterPro" id="IPR003660">
    <property type="entry name" value="HAMP_dom"/>
</dbReference>
<evidence type="ECO:0000256" key="3">
    <source>
        <dbReference type="ARBA" id="ARBA00029447"/>
    </source>
</evidence>
<dbReference type="Pfam" id="PF12729">
    <property type="entry name" value="4HB_MCP_1"/>
    <property type="match status" value="1"/>
</dbReference>
<feature type="compositionally biased region" description="Low complexity" evidence="4">
    <location>
        <begin position="585"/>
        <end position="594"/>
    </location>
</feature>
<feature type="transmembrane region" description="Helical" evidence="5">
    <location>
        <begin position="187"/>
        <end position="207"/>
    </location>
</feature>
<dbReference type="PROSITE" id="PS50111">
    <property type="entry name" value="CHEMOTAXIS_TRANSDUC_2"/>
    <property type="match status" value="1"/>
</dbReference>
<evidence type="ECO:0000313" key="6">
    <source>
        <dbReference type="EMBL" id="ALV06716.1"/>
    </source>
</evidence>
<keyword evidence="5" id="KW-0812">Transmembrane</keyword>
<reference evidence="6 7" key="1">
    <citation type="submission" date="2015-12" db="EMBL/GenBank/DDBJ databases">
        <title>Complete genome of Roseateles depolymerans KCTC 42856.</title>
        <authorList>
            <person name="Kim K.M."/>
        </authorList>
    </citation>
    <scope>NUCLEOTIDE SEQUENCE [LARGE SCALE GENOMIC DNA]</scope>
    <source>
        <strain evidence="6 7">KCTC 42856</strain>
    </source>
</reference>
<dbReference type="PANTHER" id="PTHR43531:SF14">
    <property type="entry name" value="METHYL-ACCEPTING CHEMOTAXIS PROTEIN I-RELATED"/>
    <property type="match status" value="1"/>
</dbReference>
<keyword evidence="5" id="KW-1133">Transmembrane helix</keyword>
<comment type="subcellular location">
    <subcellularLocation>
        <location evidence="1">Membrane</location>
    </subcellularLocation>
</comment>
<evidence type="ECO:0000256" key="5">
    <source>
        <dbReference type="SAM" id="Phobius"/>
    </source>
</evidence>
<feature type="compositionally biased region" description="Low complexity" evidence="4">
    <location>
        <begin position="525"/>
        <end position="537"/>
    </location>
</feature>
<dbReference type="InterPro" id="IPR024478">
    <property type="entry name" value="HlyB_4HB_MCP"/>
</dbReference>
<dbReference type="InterPro" id="IPR047347">
    <property type="entry name" value="YvaQ-like_sensor"/>
</dbReference>
<keyword evidence="2" id="KW-0488">Methylation</keyword>
<dbReference type="GO" id="GO:0004888">
    <property type="term" value="F:transmembrane signaling receptor activity"/>
    <property type="evidence" value="ECO:0007669"/>
    <property type="project" value="InterPro"/>
</dbReference>
<protein>
    <submittedName>
        <fullName evidence="6">Methyl-accepting chemotaxis sensory transducer</fullName>
    </submittedName>
</protein>
<dbReference type="SMART" id="SM00283">
    <property type="entry name" value="MA"/>
    <property type="match status" value="1"/>
</dbReference>
<feature type="compositionally biased region" description="Low complexity" evidence="4">
    <location>
        <begin position="554"/>
        <end position="577"/>
    </location>
</feature>
<accession>A0A0U3MGU2</accession>
<dbReference type="FunFam" id="1.10.287.950:FF:000001">
    <property type="entry name" value="Methyl-accepting chemotaxis sensory transducer"/>
    <property type="match status" value="1"/>
</dbReference>
<comment type="similarity">
    <text evidence="3">Belongs to the methyl-accepting chemotaxis (MCP) protein family.</text>
</comment>
<dbReference type="SUPFAM" id="SSF58104">
    <property type="entry name" value="Methyl-accepting chemotaxis protein (MCP) signaling domain"/>
    <property type="match status" value="1"/>
</dbReference>
<dbReference type="EMBL" id="CP013729">
    <property type="protein sequence ID" value="ALV06716.1"/>
    <property type="molecule type" value="Genomic_DNA"/>
</dbReference>
<evidence type="ECO:0000256" key="2">
    <source>
        <dbReference type="ARBA" id="ARBA00022481"/>
    </source>
</evidence>
<dbReference type="PRINTS" id="PR00260">
    <property type="entry name" value="CHEMTRNSDUCR"/>
</dbReference>
<dbReference type="CDD" id="cd06225">
    <property type="entry name" value="HAMP"/>
    <property type="match status" value="1"/>
</dbReference>
<sequence>MKNLRVAWKLGLGFGTVGLLLLVLAVSAWASLVKVDEMVDLIVEDRYVKVMMVRDIDGELNQQARLTRNIVIFDDAQQRKTQLEQLATSRKEAGELYDKLAALIESEDGKALMAKALTSREGYKKAMDVFVAQAQANDPALRETLLTQLRPAQLAYEKNLNELSKFQADLMSKDAKSSQASVDRAELTILITAGLGLTLAVFAALLVTGSITKPIQRLVESMDTMSAGDLTAEVTTDREDEIGQLQKGLHRLREALVNTVRLVRSNAESVATASAQIAQGNQDLSQRTEEQASALEQTAATMEELGSTVQSNADNARQADGLSRNAAEVASRGGEMVGHVVATMQGISDSSRKIGDIIGVIDGIAFQTNILALNAAVEAARAGEQGRGFAVVAGEVRTLAQRSAQAAREIKTLITSNVEQVEQGNALVDGAGRTMEEIVGSIKRVSDIVSEITAATVEQSNGIHQVGEAVGQMDMVTQQNAALVEESAAAAESLKTQAQQLLEAVDFFKLAGGTRAASGASALGASASVSRSGPASDGSGGSGASGRSQAPKLSKTAGGSASSPSAPSFKPSKTSASGSKLGSQPALKAATSPAKPSPPARPVAPAKPALAVAADAPGADDQWTSF</sequence>
<dbReference type="OrthoDB" id="9763018at2"/>
<dbReference type="GO" id="GO:0007165">
    <property type="term" value="P:signal transduction"/>
    <property type="evidence" value="ECO:0007669"/>
    <property type="project" value="InterPro"/>
</dbReference>
<dbReference type="KEGG" id="rdp:RD2015_2244"/>
<dbReference type="Gene3D" id="1.10.287.950">
    <property type="entry name" value="Methyl-accepting chemotaxis protein"/>
    <property type="match status" value="1"/>
</dbReference>
<dbReference type="InterPro" id="IPR004089">
    <property type="entry name" value="MCPsignal_dom"/>
</dbReference>
<dbReference type="CDD" id="cd19411">
    <property type="entry name" value="MCP2201-like_sensor"/>
    <property type="match status" value="1"/>
</dbReference>
<dbReference type="AlphaFoldDB" id="A0A0U3MGU2"/>
<dbReference type="PANTHER" id="PTHR43531">
    <property type="entry name" value="PROTEIN ICFG"/>
    <property type="match status" value="1"/>
</dbReference>
<gene>
    <name evidence="6" type="ORF">RD2015_2244</name>
</gene>
<keyword evidence="7" id="KW-1185">Reference proteome</keyword>
<feature type="region of interest" description="Disordered" evidence="4">
    <location>
        <begin position="525"/>
        <end position="626"/>
    </location>
</feature>
<dbReference type="InterPro" id="IPR004090">
    <property type="entry name" value="Chemotax_Me-accpt_rcpt"/>
</dbReference>
<dbReference type="Pfam" id="PF00672">
    <property type="entry name" value="HAMP"/>
    <property type="match status" value="1"/>
</dbReference>
<dbReference type="CDD" id="cd11386">
    <property type="entry name" value="MCP_signal"/>
    <property type="match status" value="1"/>
</dbReference>
<dbReference type="InterPro" id="IPR051310">
    <property type="entry name" value="MCP_chemotaxis"/>
</dbReference>
<dbReference type="PATRIC" id="fig|76731.3.peg.2297"/>
<dbReference type="Proteomes" id="UP000060699">
    <property type="component" value="Chromosome"/>
</dbReference>
<keyword evidence="5" id="KW-0472">Membrane</keyword>
<dbReference type="PROSITE" id="PS50885">
    <property type="entry name" value="HAMP"/>
    <property type="match status" value="1"/>
</dbReference>
<name>A0A0U3MGU2_9BURK</name>
<feature type="compositionally biased region" description="Low complexity" evidence="4">
    <location>
        <begin position="603"/>
        <end position="620"/>
    </location>
</feature>
<dbReference type="GO" id="GO:0006935">
    <property type="term" value="P:chemotaxis"/>
    <property type="evidence" value="ECO:0007669"/>
    <property type="project" value="InterPro"/>
</dbReference>
<dbReference type="RefSeq" id="WP_083525543.1">
    <property type="nucleotide sequence ID" value="NZ_CP013729.1"/>
</dbReference>
<dbReference type="GO" id="GO:0005886">
    <property type="term" value="C:plasma membrane"/>
    <property type="evidence" value="ECO:0007669"/>
    <property type="project" value="TreeGrafter"/>
</dbReference>
<dbReference type="STRING" id="76731.RD2015_2244"/>
<dbReference type="Pfam" id="PF00015">
    <property type="entry name" value="MCPsignal"/>
    <property type="match status" value="1"/>
</dbReference>
<proteinExistence type="inferred from homology"/>
<organism evidence="6 7">
    <name type="scientific">Roseateles depolymerans</name>
    <dbReference type="NCBI Taxonomy" id="76731"/>
    <lineage>
        <taxon>Bacteria</taxon>
        <taxon>Pseudomonadati</taxon>
        <taxon>Pseudomonadota</taxon>
        <taxon>Betaproteobacteria</taxon>
        <taxon>Burkholderiales</taxon>
        <taxon>Sphaerotilaceae</taxon>
        <taxon>Roseateles</taxon>
    </lineage>
</organism>
<evidence type="ECO:0000256" key="4">
    <source>
        <dbReference type="SAM" id="MobiDB-lite"/>
    </source>
</evidence>
<evidence type="ECO:0000256" key="1">
    <source>
        <dbReference type="ARBA" id="ARBA00004370"/>
    </source>
</evidence>
<evidence type="ECO:0000313" key="7">
    <source>
        <dbReference type="Proteomes" id="UP000060699"/>
    </source>
</evidence>